<dbReference type="AlphaFoldDB" id="A0A0V0R932"/>
<dbReference type="EMBL" id="LDAU01000019">
    <property type="protein sequence ID" value="KRX10810.1"/>
    <property type="molecule type" value="Genomic_DNA"/>
</dbReference>
<evidence type="ECO:0000313" key="3">
    <source>
        <dbReference type="Proteomes" id="UP000054937"/>
    </source>
</evidence>
<gene>
    <name evidence="2" type="ORF">PPERSA_00980</name>
</gene>
<evidence type="ECO:0000313" key="2">
    <source>
        <dbReference type="EMBL" id="KRX10810.1"/>
    </source>
</evidence>
<dbReference type="SUPFAM" id="SSF48452">
    <property type="entry name" value="TPR-like"/>
    <property type="match status" value="1"/>
</dbReference>
<organism evidence="2 3">
    <name type="scientific">Pseudocohnilembus persalinus</name>
    <name type="common">Ciliate</name>
    <dbReference type="NCBI Taxonomy" id="266149"/>
    <lineage>
        <taxon>Eukaryota</taxon>
        <taxon>Sar</taxon>
        <taxon>Alveolata</taxon>
        <taxon>Ciliophora</taxon>
        <taxon>Intramacronucleata</taxon>
        <taxon>Oligohymenophorea</taxon>
        <taxon>Scuticociliatia</taxon>
        <taxon>Philasterida</taxon>
        <taxon>Pseudocohnilembidae</taxon>
        <taxon>Pseudocohnilembus</taxon>
    </lineage>
</organism>
<keyword evidence="1" id="KW-0802">TPR repeat</keyword>
<proteinExistence type="predicted"/>
<evidence type="ECO:0000256" key="1">
    <source>
        <dbReference type="PROSITE-ProRule" id="PRU00339"/>
    </source>
</evidence>
<keyword evidence="3" id="KW-1185">Reference proteome</keyword>
<dbReference type="InterPro" id="IPR019734">
    <property type="entry name" value="TPR_rpt"/>
</dbReference>
<dbReference type="SMART" id="SM00028">
    <property type="entry name" value="TPR"/>
    <property type="match status" value="1"/>
</dbReference>
<dbReference type="Proteomes" id="UP000054937">
    <property type="component" value="Unassembled WGS sequence"/>
</dbReference>
<dbReference type="Gene3D" id="1.25.40.10">
    <property type="entry name" value="Tetratricopeptide repeat domain"/>
    <property type="match status" value="1"/>
</dbReference>
<sequence>MAICHNNLGNILVEQYNYKEALYHFRQSLKLELNYLGLNSYQNLNDYTKQICQTQNLKNNVSDQKNHLKDINNDFTQQNKEQDYVQDKKNTTVFNMSNHEQEILQNQQNYQQQGVCVKDDFQQNKITPLFISKDRKKIDQKIFLNNDAQSFQLNNINDSLNSDKQMKTENLFSSFNYSEQKLQNQGFTYE</sequence>
<name>A0A0V0R932_PSEPJ</name>
<accession>A0A0V0R932</accession>
<comment type="caution">
    <text evidence="2">The sequence shown here is derived from an EMBL/GenBank/DDBJ whole genome shotgun (WGS) entry which is preliminary data.</text>
</comment>
<feature type="repeat" description="TPR" evidence="1">
    <location>
        <begin position="2"/>
        <end position="35"/>
    </location>
</feature>
<protein>
    <submittedName>
        <fullName evidence="2">Uncharacterized protein</fullName>
    </submittedName>
</protein>
<dbReference type="InParanoid" id="A0A0V0R932"/>
<reference evidence="2 3" key="1">
    <citation type="journal article" date="2015" name="Sci. Rep.">
        <title>Genome of the facultative scuticociliatosis pathogen Pseudocohnilembus persalinus provides insight into its virulence through horizontal gene transfer.</title>
        <authorList>
            <person name="Xiong J."/>
            <person name="Wang G."/>
            <person name="Cheng J."/>
            <person name="Tian M."/>
            <person name="Pan X."/>
            <person name="Warren A."/>
            <person name="Jiang C."/>
            <person name="Yuan D."/>
            <person name="Miao W."/>
        </authorList>
    </citation>
    <scope>NUCLEOTIDE SEQUENCE [LARGE SCALE GENOMIC DNA]</scope>
    <source>
        <strain evidence="2">36N120E</strain>
    </source>
</reference>
<dbReference type="InterPro" id="IPR011990">
    <property type="entry name" value="TPR-like_helical_dom_sf"/>
</dbReference>
<dbReference type="OrthoDB" id="77564at2759"/>
<dbReference type="PROSITE" id="PS50005">
    <property type="entry name" value="TPR"/>
    <property type="match status" value="1"/>
</dbReference>